<comment type="caution">
    <text evidence="2">The sequence shown here is derived from an EMBL/GenBank/DDBJ whole genome shotgun (WGS) entry which is preliminary data.</text>
</comment>
<organism evidence="2 3">
    <name type="scientific">Kutzneria buriramensis</name>
    <dbReference type="NCBI Taxonomy" id="1045776"/>
    <lineage>
        <taxon>Bacteria</taxon>
        <taxon>Bacillati</taxon>
        <taxon>Actinomycetota</taxon>
        <taxon>Actinomycetes</taxon>
        <taxon>Pseudonocardiales</taxon>
        <taxon>Pseudonocardiaceae</taxon>
        <taxon>Kutzneria</taxon>
    </lineage>
</organism>
<reference evidence="2 3" key="1">
    <citation type="submission" date="2018-08" db="EMBL/GenBank/DDBJ databases">
        <title>Genomic Encyclopedia of Archaeal and Bacterial Type Strains, Phase II (KMG-II): from individual species to whole genera.</title>
        <authorList>
            <person name="Goeker M."/>
        </authorList>
    </citation>
    <scope>NUCLEOTIDE SEQUENCE [LARGE SCALE GENOMIC DNA]</scope>
    <source>
        <strain evidence="2 3">DSM 45791</strain>
    </source>
</reference>
<proteinExistence type="predicted"/>
<sequence>MKVTKLVVAAALTTAVSLATAPVVRASPSCDAGSFCAWAAANYGGKAARLSLETTLTNKCVALPDGLVAKSWANLMTKDVTTYEGATCSTEAEFTTYPKGGTYVPNAPFVVRAIQVWE</sequence>
<dbReference type="EMBL" id="QUNO01000003">
    <property type="protein sequence ID" value="REH51832.1"/>
    <property type="molecule type" value="Genomic_DNA"/>
</dbReference>
<dbReference type="Proteomes" id="UP000256269">
    <property type="component" value="Unassembled WGS sequence"/>
</dbReference>
<dbReference type="RefSeq" id="WP_170217451.1">
    <property type="nucleotide sequence ID" value="NZ_CP144375.1"/>
</dbReference>
<keyword evidence="1" id="KW-0732">Signal</keyword>
<gene>
    <name evidence="2" type="ORF">BCF44_103281</name>
</gene>
<evidence type="ECO:0000313" key="3">
    <source>
        <dbReference type="Proteomes" id="UP000256269"/>
    </source>
</evidence>
<evidence type="ECO:0000256" key="1">
    <source>
        <dbReference type="SAM" id="SignalP"/>
    </source>
</evidence>
<accession>A0A3E0HZD9</accession>
<protein>
    <submittedName>
        <fullName evidence="2">Peptidase inhibitor family I36</fullName>
    </submittedName>
</protein>
<evidence type="ECO:0000313" key="2">
    <source>
        <dbReference type="EMBL" id="REH51832.1"/>
    </source>
</evidence>
<dbReference type="Pfam" id="PF03995">
    <property type="entry name" value="Inhibitor_I36"/>
    <property type="match status" value="1"/>
</dbReference>
<name>A0A3E0HZD9_9PSEU</name>
<feature type="signal peptide" evidence="1">
    <location>
        <begin position="1"/>
        <end position="21"/>
    </location>
</feature>
<feature type="chain" id="PRO_5039254813" evidence="1">
    <location>
        <begin position="22"/>
        <end position="118"/>
    </location>
</feature>
<dbReference type="AlphaFoldDB" id="A0A3E0HZD9"/>
<keyword evidence="3" id="KW-1185">Reference proteome</keyword>